<keyword evidence="2" id="KW-1133">Transmembrane helix</keyword>
<feature type="transmembrane region" description="Helical" evidence="2">
    <location>
        <begin position="191"/>
        <end position="213"/>
    </location>
</feature>
<organism evidence="3">
    <name type="scientific">Christensenella massiliensis</name>
    <dbReference type="NCBI Taxonomy" id="1805714"/>
    <lineage>
        <taxon>Bacteria</taxon>
        <taxon>Bacillati</taxon>
        <taxon>Bacillota</taxon>
        <taxon>Clostridia</taxon>
        <taxon>Christensenellales</taxon>
        <taxon>Christensenellaceae</taxon>
        <taxon>Christensenella</taxon>
    </lineage>
</organism>
<name>A0AAU8A9H6_9FIRM</name>
<dbReference type="AlphaFoldDB" id="A0AAU8A9H6"/>
<evidence type="ECO:0000313" key="3">
    <source>
        <dbReference type="EMBL" id="XCC62396.1"/>
    </source>
</evidence>
<proteinExistence type="predicted"/>
<evidence type="ECO:0000256" key="1">
    <source>
        <dbReference type="SAM" id="MobiDB-lite"/>
    </source>
</evidence>
<evidence type="ECO:0000256" key="2">
    <source>
        <dbReference type="SAM" id="Phobius"/>
    </source>
</evidence>
<sequence>MNTEKMCYGCFREKEPGVCPHCGYDEMKGQPFSALPPGTILNGRYVAGKALSQEASAIVYAGYDLKLEAVVEIREYMPQGIAARGEDGYVVEPIESAAQEYRDGLERFQHEMRTAAGGSRTDGMTVQDCFRENGTAYAVLQGTGDSGKTGSIEQRVTAGVTERAANLSTVQDEKRENGFLKIMKENALLRWLIIGAAAAVVVFAVIFPAAGVYGGKELSSVPGEDTVPSTTQEASVPSAAPTITPTPEKTPEPTPSAPEMVKTDLGNLSASIDIPAGWTEDAESWTFTNPEGTISLFMEFYDYPYAAPIYSMSDIEANIDALVSSNVQAVVGEGSSTILATERHEANGTQGIRTDLTVTTAEGSVGMSLLYAEGKNGFGCYLIGGMYPPDDAYSYSIVRSAMDSFTVNGAAMTDSALFTDSRLDFKFLYDTTVVPDGVEVTEMVMNDSGEHFYAAFLYPVSGNRNIVVEVENGSPAGATAAEVLEKLSGAFTASYPSHTVGEPATNVAGGVEWQTRSYLTNIDGTDYVFSFSAADIGGKPYVVGIKTDEANQQTATLAATDILQTLRPV</sequence>
<dbReference type="RefSeq" id="WP_353423522.1">
    <property type="nucleotide sequence ID" value="NZ_CP117826.1"/>
</dbReference>
<accession>A0AAU8A9H6</accession>
<dbReference type="Gene3D" id="3.30.200.20">
    <property type="entry name" value="Phosphorylase Kinase, domain 1"/>
    <property type="match status" value="1"/>
</dbReference>
<keyword evidence="2" id="KW-0812">Transmembrane</keyword>
<protein>
    <recommendedName>
        <fullName evidence="4">DUF1795 domain-containing protein</fullName>
    </recommendedName>
</protein>
<dbReference type="EMBL" id="CP117826">
    <property type="protein sequence ID" value="XCC62396.1"/>
    <property type="molecule type" value="Genomic_DNA"/>
</dbReference>
<reference evidence="3" key="1">
    <citation type="submission" date="2023-02" db="EMBL/GenBank/DDBJ databases">
        <title>Gut commensal Christensenella minuta modulates host metabolism via a new class of secondary bile acids.</title>
        <authorList>
            <person name="Liu C."/>
        </authorList>
    </citation>
    <scope>NUCLEOTIDE SEQUENCE</scope>
    <source>
        <strain evidence="3">CA70</strain>
    </source>
</reference>
<evidence type="ECO:0008006" key="4">
    <source>
        <dbReference type="Google" id="ProtNLM"/>
    </source>
</evidence>
<feature type="region of interest" description="Disordered" evidence="1">
    <location>
        <begin position="220"/>
        <end position="258"/>
    </location>
</feature>
<gene>
    <name evidence="3" type="ORF">PUP29_00175</name>
</gene>
<keyword evidence="2" id="KW-0472">Membrane</keyword>